<accession>A0ACB9Y9D5</accession>
<evidence type="ECO:0000313" key="1">
    <source>
        <dbReference type="EMBL" id="KAI4838703.1"/>
    </source>
</evidence>
<comment type="caution">
    <text evidence="1">The sequence shown here is derived from an EMBL/GenBank/DDBJ whole genome shotgun (WGS) entry which is preliminary data.</text>
</comment>
<organism evidence="1 2">
    <name type="scientific">Plasmodium brasilianum</name>
    <dbReference type="NCBI Taxonomy" id="5824"/>
    <lineage>
        <taxon>Eukaryota</taxon>
        <taxon>Sar</taxon>
        <taxon>Alveolata</taxon>
        <taxon>Apicomplexa</taxon>
        <taxon>Aconoidasida</taxon>
        <taxon>Haemosporida</taxon>
        <taxon>Plasmodiidae</taxon>
        <taxon>Plasmodium</taxon>
        <taxon>Plasmodium (Plasmodium)</taxon>
    </lineage>
</organism>
<dbReference type="EMBL" id="CM043776">
    <property type="protein sequence ID" value="KAI4838703.1"/>
    <property type="molecule type" value="Genomic_DNA"/>
</dbReference>
<reference evidence="1" key="1">
    <citation type="submission" date="2022-06" db="EMBL/GenBank/DDBJ databases">
        <title>The First Complete Genome of the Simian Malaria Parasite Plasmodium brasilianum.</title>
        <authorList>
            <person name="Bajic M."/>
            <person name="Ravishankar S."/>
        </authorList>
    </citation>
    <scope>NUCLEOTIDE SEQUENCE</scope>
    <source>
        <strain evidence="1">Bolivian I</strain>
    </source>
</reference>
<dbReference type="Proteomes" id="UP001056978">
    <property type="component" value="Chromosome 8"/>
</dbReference>
<protein>
    <submittedName>
        <fullName evidence="1">Uncharacterized protein</fullName>
    </submittedName>
</protein>
<keyword evidence="2" id="KW-1185">Reference proteome</keyword>
<evidence type="ECO:0000313" key="2">
    <source>
        <dbReference type="Proteomes" id="UP001056978"/>
    </source>
</evidence>
<proteinExistence type="predicted"/>
<sequence>MEQKIMLFIKVSTFVLLTWICHVYNDMVFLCKNLDEKCKLLKKLNTKNYRLLEKYKQDKDLYIANIKEEMPHNEVKKKKGVSNSKKGKNGKHKPSCGSTLYIEEYQKNVEKNKSGIAKTKKHINFEKTLFKELDYIDYLKNIKAIDDKVYKNVARKKRRIRIILLLLFFLVLTIPILDLLLEKLVGGGLLGSLGLLYLTTDNGVQSVNGILSTLFMIDGWSNSKKICASIIFFYCVPFLIFVVIFIVWIIYYYKKVIKYENMKFRKRINKK</sequence>
<gene>
    <name evidence="1" type="ORF">MKS88_002207</name>
</gene>
<name>A0ACB9Y9D5_PLABR</name>